<keyword evidence="2" id="KW-1185">Reference proteome</keyword>
<name>A0A8J3JBQ5_9ACTN</name>
<dbReference type="AlphaFoldDB" id="A0A8J3JBQ5"/>
<proteinExistence type="predicted"/>
<comment type="caution">
    <text evidence="1">The sequence shown here is derived from an EMBL/GenBank/DDBJ whole genome shotgun (WGS) entry which is preliminary data.</text>
</comment>
<evidence type="ECO:0000313" key="1">
    <source>
        <dbReference type="EMBL" id="GID15451.1"/>
    </source>
</evidence>
<accession>A0A8J3JBQ5</accession>
<dbReference type="Pfam" id="PF06013">
    <property type="entry name" value="WXG100"/>
    <property type="match status" value="1"/>
</dbReference>
<evidence type="ECO:0008006" key="3">
    <source>
        <dbReference type="Google" id="ProtNLM"/>
    </source>
</evidence>
<sequence>MTADEYRVSLSDFSDAIDVVDAQSRAISGVLADLSGTFKQVEGEWLSPSGSTFAALAREYSADADRLDTLLKDILTRMRTTYRNYADAERHNVDNLTA</sequence>
<protein>
    <recommendedName>
        <fullName evidence="3">WXG100 family type VII secretion target</fullName>
    </recommendedName>
</protein>
<dbReference type="EMBL" id="BOMB01000043">
    <property type="protein sequence ID" value="GID15451.1"/>
    <property type="molecule type" value="Genomic_DNA"/>
</dbReference>
<dbReference type="InterPro" id="IPR036689">
    <property type="entry name" value="ESAT-6-like_sf"/>
</dbReference>
<dbReference type="InterPro" id="IPR010310">
    <property type="entry name" value="T7SS_ESAT-6-like"/>
</dbReference>
<dbReference type="Proteomes" id="UP000612808">
    <property type="component" value="Unassembled WGS sequence"/>
</dbReference>
<organism evidence="1 2">
    <name type="scientific">Actinocatenispora rupis</name>
    <dbReference type="NCBI Taxonomy" id="519421"/>
    <lineage>
        <taxon>Bacteria</taxon>
        <taxon>Bacillati</taxon>
        <taxon>Actinomycetota</taxon>
        <taxon>Actinomycetes</taxon>
        <taxon>Micromonosporales</taxon>
        <taxon>Micromonosporaceae</taxon>
        <taxon>Actinocatenispora</taxon>
    </lineage>
</organism>
<evidence type="ECO:0000313" key="2">
    <source>
        <dbReference type="Proteomes" id="UP000612808"/>
    </source>
</evidence>
<dbReference type="SUPFAM" id="SSF140453">
    <property type="entry name" value="EsxAB dimer-like"/>
    <property type="match status" value="1"/>
</dbReference>
<dbReference type="RefSeq" id="WP_203663778.1">
    <property type="nucleotide sequence ID" value="NZ_BAAAZM010000022.1"/>
</dbReference>
<gene>
    <name evidence="1" type="ORF">Aru02nite_63400</name>
</gene>
<dbReference type="Gene3D" id="1.10.287.1060">
    <property type="entry name" value="ESAT-6-like"/>
    <property type="match status" value="1"/>
</dbReference>
<reference evidence="1" key="1">
    <citation type="submission" date="2021-01" db="EMBL/GenBank/DDBJ databases">
        <title>Whole genome shotgun sequence of Actinocatenispora rupis NBRC 107355.</title>
        <authorList>
            <person name="Komaki H."/>
            <person name="Tamura T."/>
        </authorList>
    </citation>
    <scope>NUCLEOTIDE SEQUENCE</scope>
    <source>
        <strain evidence="1">NBRC 107355</strain>
    </source>
</reference>